<proteinExistence type="predicted"/>
<dbReference type="Proteomes" id="UP001500957">
    <property type="component" value="Unassembled WGS sequence"/>
</dbReference>
<keyword evidence="2" id="KW-0812">Transmembrane</keyword>
<organism evidence="3 4">
    <name type="scientific">Sporichthya brevicatena</name>
    <dbReference type="NCBI Taxonomy" id="171442"/>
    <lineage>
        <taxon>Bacteria</taxon>
        <taxon>Bacillati</taxon>
        <taxon>Actinomycetota</taxon>
        <taxon>Actinomycetes</taxon>
        <taxon>Sporichthyales</taxon>
        <taxon>Sporichthyaceae</taxon>
        <taxon>Sporichthya</taxon>
    </lineage>
</organism>
<accession>A0ABN1G6B2</accession>
<gene>
    <name evidence="3" type="ORF">GCM10009547_03560</name>
</gene>
<dbReference type="InterPro" id="IPR021454">
    <property type="entry name" value="DUF3105"/>
</dbReference>
<dbReference type="Pfam" id="PF11303">
    <property type="entry name" value="DUF3105"/>
    <property type="match status" value="1"/>
</dbReference>
<reference evidence="4" key="1">
    <citation type="journal article" date="2019" name="Int. J. Syst. Evol. Microbiol.">
        <title>The Global Catalogue of Microorganisms (GCM) 10K type strain sequencing project: providing services to taxonomists for standard genome sequencing and annotation.</title>
        <authorList>
            <consortium name="The Broad Institute Genomics Platform"/>
            <consortium name="The Broad Institute Genome Sequencing Center for Infectious Disease"/>
            <person name="Wu L."/>
            <person name="Ma J."/>
        </authorList>
    </citation>
    <scope>NUCLEOTIDE SEQUENCE [LARGE SCALE GENOMIC DNA]</scope>
    <source>
        <strain evidence="4">JCM 10671</strain>
    </source>
</reference>
<feature type="compositionally biased region" description="Basic and acidic residues" evidence="1">
    <location>
        <begin position="11"/>
        <end position="24"/>
    </location>
</feature>
<evidence type="ECO:0000256" key="1">
    <source>
        <dbReference type="SAM" id="MobiDB-lite"/>
    </source>
</evidence>
<keyword evidence="4" id="KW-1185">Reference proteome</keyword>
<keyword evidence="2" id="KW-0472">Membrane</keyword>
<evidence type="ECO:0000256" key="2">
    <source>
        <dbReference type="SAM" id="Phobius"/>
    </source>
</evidence>
<feature type="transmembrane region" description="Helical" evidence="2">
    <location>
        <begin position="33"/>
        <end position="56"/>
    </location>
</feature>
<feature type="region of interest" description="Disordered" evidence="1">
    <location>
        <begin position="1"/>
        <end position="24"/>
    </location>
</feature>
<sequence length="247" mass="26973">MAKKKQTPRAGADRKARVEELKRQQKAAERRKTFLFGGVGILIAATLIAIPVVSIVNKDKEKKRAFEELGVPTALAACDTTQTDKVGANDGDHENDPSVKIDYDTAPPSHGRHFAAPATINSRGFYSKSDAPRLEELVHNLEHGYNIVFYDPDAVTGQQLDDLKTLAAKFRDDNATRKFIAVPWDASRGKFPTGKTIAMAHWGAPKEDGDYSTSTGYRQYCGQVSGGAIRAFVQAHPSSDSPEPNTM</sequence>
<evidence type="ECO:0000313" key="3">
    <source>
        <dbReference type="EMBL" id="GAA0604937.1"/>
    </source>
</evidence>
<comment type="caution">
    <text evidence="3">The sequence shown here is derived from an EMBL/GenBank/DDBJ whole genome shotgun (WGS) entry which is preliminary data.</text>
</comment>
<evidence type="ECO:0000313" key="4">
    <source>
        <dbReference type="Proteomes" id="UP001500957"/>
    </source>
</evidence>
<keyword evidence="2" id="KW-1133">Transmembrane helix</keyword>
<dbReference type="EMBL" id="BAAAHE010000004">
    <property type="protein sequence ID" value="GAA0604937.1"/>
    <property type="molecule type" value="Genomic_DNA"/>
</dbReference>
<name>A0ABN1G6B2_9ACTN</name>
<dbReference type="RefSeq" id="WP_344600943.1">
    <property type="nucleotide sequence ID" value="NZ_BAAAHE010000004.1"/>
</dbReference>
<evidence type="ECO:0008006" key="5">
    <source>
        <dbReference type="Google" id="ProtNLM"/>
    </source>
</evidence>
<protein>
    <recommendedName>
        <fullName evidence="5">DUF3105 domain-containing protein</fullName>
    </recommendedName>
</protein>